<keyword evidence="2" id="KW-1185">Reference proteome</keyword>
<name>A0ABR9H3K4_9BACT</name>
<comment type="caution">
    <text evidence="1">The sequence shown here is derived from an EMBL/GenBank/DDBJ whole genome shotgun (WGS) entry which is preliminary data.</text>
</comment>
<evidence type="ECO:0008006" key="3">
    <source>
        <dbReference type="Google" id="ProtNLM"/>
    </source>
</evidence>
<reference evidence="1 2" key="1">
    <citation type="submission" date="2020-10" db="EMBL/GenBank/DDBJ databases">
        <title>Genomic Encyclopedia of Type Strains, Phase IV (KMG-IV): sequencing the most valuable type-strain genomes for metagenomic binning, comparative biology and taxonomic classification.</title>
        <authorList>
            <person name="Goeker M."/>
        </authorList>
    </citation>
    <scope>NUCLEOTIDE SEQUENCE [LARGE SCALE GENOMIC DNA]</scope>
    <source>
        <strain evidence="1 2">DSM 4194</strain>
    </source>
</reference>
<evidence type="ECO:0000313" key="2">
    <source>
        <dbReference type="Proteomes" id="UP000639010"/>
    </source>
</evidence>
<organism evidence="1 2">
    <name type="scientific">Desulfomicrobium macestii</name>
    <dbReference type="NCBI Taxonomy" id="90731"/>
    <lineage>
        <taxon>Bacteria</taxon>
        <taxon>Pseudomonadati</taxon>
        <taxon>Thermodesulfobacteriota</taxon>
        <taxon>Desulfovibrionia</taxon>
        <taxon>Desulfovibrionales</taxon>
        <taxon>Desulfomicrobiaceae</taxon>
        <taxon>Desulfomicrobium</taxon>
    </lineage>
</organism>
<sequence>MALALDEQKDNDVVHEIDGYKFLVETALMEESKPISVEFHPHMGFNIKSGLKASSSGCSSCTSCG</sequence>
<evidence type="ECO:0000313" key="1">
    <source>
        <dbReference type="EMBL" id="MBE1425294.1"/>
    </source>
</evidence>
<accession>A0ABR9H3K4</accession>
<dbReference type="Proteomes" id="UP000639010">
    <property type="component" value="Unassembled WGS sequence"/>
</dbReference>
<protein>
    <recommendedName>
        <fullName evidence="3">HesB/YadR/YfhF-family protein</fullName>
    </recommendedName>
</protein>
<proteinExistence type="predicted"/>
<dbReference type="EMBL" id="JADBGG010000012">
    <property type="protein sequence ID" value="MBE1425294.1"/>
    <property type="molecule type" value="Genomic_DNA"/>
</dbReference>
<gene>
    <name evidence="1" type="ORF">H4684_001945</name>
</gene>